<protein>
    <submittedName>
        <fullName evidence="1">Uncharacterized protein</fullName>
    </submittedName>
</protein>
<dbReference type="EMBL" id="DUFW01000059">
    <property type="protein sequence ID" value="HIH21693.1"/>
    <property type="molecule type" value="Genomic_DNA"/>
</dbReference>
<proteinExistence type="predicted"/>
<comment type="caution">
    <text evidence="1">The sequence shown here is derived from an EMBL/GenBank/DDBJ whole genome shotgun (WGS) entry which is preliminary data.</text>
</comment>
<gene>
    <name evidence="1" type="ORF">HA222_03495</name>
</gene>
<sequence>MKTHVPDSEFKGLEKLRLFLSRKELALSRRTSSSGEVIKFGWEKEK</sequence>
<name>A0A7J4JV88_9ARCH</name>
<dbReference type="Proteomes" id="UP000590964">
    <property type="component" value="Unassembled WGS sequence"/>
</dbReference>
<accession>A0A7J4JV88</accession>
<evidence type="ECO:0000313" key="2">
    <source>
        <dbReference type="Proteomes" id="UP000590964"/>
    </source>
</evidence>
<reference evidence="2" key="1">
    <citation type="journal article" date="2020" name="bioRxiv">
        <title>A rank-normalized archaeal taxonomy based on genome phylogeny resolves widespread incomplete and uneven classifications.</title>
        <authorList>
            <person name="Rinke C."/>
            <person name="Chuvochina M."/>
            <person name="Mussig A.J."/>
            <person name="Chaumeil P.-A."/>
            <person name="Waite D.W."/>
            <person name="Whitman W.B."/>
            <person name="Parks D.H."/>
            <person name="Hugenholtz P."/>
        </authorList>
    </citation>
    <scope>NUCLEOTIDE SEQUENCE [LARGE SCALE GENOMIC DNA]</scope>
</reference>
<dbReference type="AlphaFoldDB" id="A0A7J4JV88"/>
<evidence type="ECO:0000313" key="1">
    <source>
        <dbReference type="EMBL" id="HIH21693.1"/>
    </source>
</evidence>
<organism evidence="1 2">
    <name type="scientific">Candidatus Iainarchaeum sp</name>
    <dbReference type="NCBI Taxonomy" id="3101447"/>
    <lineage>
        <taxon>Archaea</taxon>
        <taxon>Candidatus Iainarchaeota</taxon>
        <taxon>Candidatus Iainarchaeia</taxon>
        <taxon>Candidatus Iainarchaeales</taxon>
        <taxon>Candidatus Iainarchaeaceae</taxon>
        <taxon>Candidatus Iainarchaeum</taxon>
    </lineage>
</organism>